<evidence type="ECO:0000313" key="3">
    <source>
        <dbReference type="Proteomes" id="UP001215598"/>
    </source>
</evidence>
<feature type="domain" description="SnoaL-like" evidence="1">
    <location>
        <begin position="53"/>
        <end position="160"/>
    </location>
</feature>
<dbReference type="Proteomes" id="UP001215598">
    <property type="component" value="Unassembled WGS sequence"/>
</dbReference>
<evidence type="ECO:0000259" key="1">
    <source>
        <dbReference type="Pfam" id="PF12680"/>
    </source>
</evidence>
<dbReference type="Gene3D" id="3.10.450.50">
    <property type="match status" value="1"/>
</dbReference>
<dbReference type="InterPro" id="IPR037401">
    <property type="entry name" value="SnoaL-like"/>
</dbReference>
<dbReference type="Pfam" id="PF12680">
    <property type="entry name" value="SnoaL_2"/>
    <property type="match status" value="1"/>
</dbReference>
<name>A0AAD7JTI5_9AGAR</name>
<dbReference type="EMBL" id="JARKIB010000015">
    <property type="protein sequence ID" value="KAJ7771466.1"/>
    <property type="molecule type" value="Genomic_DNA"/>
</dbReference>
<comment type="caution">
    <text evidence="2">The sequence shown here is derived from an EMBL/GenBank/DDBJ whole genome shotgun (WGS) entry which is preliminary data.</text>
</comment>
<evidence type="ECO:0000313" key="2">
    <source>
        <dbReference type="EMBL" id="KAJ7771466.1"/>
    </source>
</evidence>
<sequence length="178" mass="19117">MAEPNPLEFLIETNEMFIEAVAASSETTEGSSRLPVSSSPASTPIEATPLETIQAFVEATASGDLESMAVFMADDFTSHVLPAALGFPVKNKQEYLLHAVELGRIFAWLKVVNVRNPLDVVQAGDTVVLHVVGEGALADGTPYSDEYVIISRCEGGRVCSIKEFMDSEKIRSVLQAAV</sequence>
<dbReference type="InterPro" id="IPR032710">
    <property type="entry name" value="NTF2-like_dom_sf"/>
</dbReference>
<dbReference type="AlphaFoldDB" id="A0AAD7JTI5"/>
<proteinExistence type="predicted"/>
<gene>
    <name evidence="2" type="ORF">B0H16DRAFT_1714702</name>
</gene>
<keyword evidence="3" id="KW-1185">Reference proteome</keyword>
<organism evidence="2 3">
    <name type="scientific">Mycena metata</name>
    <dbReference type="NCBI Taxonomy" id="1033252"/>
    <lineage>
        <taxon>Eukaryota</taxon>
        <taxon>Fungi</taxon>
        <taxon>Dikarya</taxon>
        <taxon>Basidiomycota</taxon>
        <taxon>Agaricomycotina</taxon>
        <taxon>Agaricomycetes</taxon>
        <taxon>Agaricomycetidae</taxon>
        <taxon>Agaricales</taxon>
        <taxon>Marasmiineae</taxon>
        <taxon>Mycenaceae</taxon>
        <taxon>Mycena</taxon>
    </lineage>
</organism>
<reference evidence="2" key="1">
    <citation type="submission" date="2023-03" db="EMBL/GenBank/DDBJ databases">
        <title>Massive genome expansion in bonnet fungi (Mycena s.s.) driven by repeated elements and novel gene families across ecological guilds.</title>
        <authorList>
            <consortium name="Lawrence Berkeley National Laboratory"/>
            <person name="Harder C.B."/>
            <person name="Miyauchi S."/>
            <person name="Viragh M."/>
            <person name="Kuo A."/>
            <person name="Thoen E."/>
            <person name="Andreopoulos B."/>
            <person name="Lu D."/>
            <person name="Skrede I."/>
            <person name="Drula E."/>
            <person name="Henrissat B."/>
            <person name="Morin E."/>
            <person name="Kohler A."/>
            <person name="Barry K."/>
            <person name="LaButti K."/>
            <person name="Morin E."/>
            <person name="Salamov A."/>
            <person name="Lipzen A."/>
            <person name="Mereny Z."/>
            <person name="Hegedus B."/>
            <person name="Baldrian P."/>
            <person name="Stursova M."/>
            <person name="Weitz H."/>
            <person name="Taylor A."/>
            <person name="Grigoriev I.V."/>
            <person name="Nagy L.G."/>
            <person name="Martin F."/>
            <person name="Kauserud H."/>
        </authorList>
    </citation>
    <scope>NUCLEOTIDE SEQUENCE</scope>
    <source>
        <strain evidence="2">CBHHK182m</strain>
    </source>
</reference>
<accession>A0AAD7JTI5</accession>
<dbReference type="SUPFAM" id="SSF54427">
    <property type="entry name" value="NTF2-like"/>
    <property type="match status" value="1"/>
</dbReference>
<protein>
    <recommendedName>
        <fullName evidence="1">SnoaL-like domain-containing protein</fullName>
    </recommendedName>
</protein>